<feature type="region of interest" description="Disordered" evidence="1">
    <location>
        <begin position="83"/>
        <end position="140"/>
    </location>
</feature>
<sequence length="264" mass="30461">MGLAFLNRCISKISHSEDNDQRLRVTIPLQRFIEAAEVDSEDDSNFVQSVFSEIKDARSISSEYDSVDQEIVQQVLMPRKRQHDELHEFSESEQIESDASLSVPGRQRRRLNSDVEDEQSEEKDEKSEEHAPSSQDQTIKDVLKKLAPTPKRKQRDNQRVAIQLIEARMHQKANHYDPLNPDIDEDKIKTLHEKSNIDITPLIIKDQPVLVKSENNELQGAMLKKFNFSLENCSVSINHYLRKRKGNSIRRDFRIAGTGSKNNL</sequence>
<gene>
    <name evidence="2" type="ORF">EZS28_019797</name>
</gene>
<name>A0A5J4VQA5_9EUKA</name>
<accession>A0A5J4VQA5</accession>
<protein>
    <submittedName>
        <fullName evidence="2">Uncharacterized protein</fullName>
    </submittedName>
</protein>
<dbReference type="Proteomes" id="UP000324800">
    <property type="component" value="Unassembled WGS sequence"/>
</dbReference>
<proteinExistence type="predicted"/>
<organism evidence="2 3">
    <name type="scientific">Streblomastix strix</name>
    <dbReference type="NCBI Taxonomy" id="222440"/>
    <lineage>
        <taxon>Eukaryota</taxon>
        <taxon>Metamonada</taxon>
        <taxon>Preaxostyla</taxon>
        <taxon>Oxymonadida</taxon>
        <taxon>Streblomastigidae</taxon>
        <taxon>Streblomastix</taxon>
    </lineage>
</organism>
<evidence type="ECO:0000313" key="3">
    <source>
        <dbReference type="Proteomes" id="UP000324800"/>
    </source>
</evidence>
<reference evidence="2 3" key="1">
    <citation type="submission" date="2019-03" db="EMBL/GenBank/DDBJ databases">
        <title>Single cell metagenomics reveals metabolic interactions within the superorganism composed of flagellate Streblomastix strix and complex community of Bacteroidetes bacteria on its surface.</title>
        <authorList>
            <person name="Treitli S.C."/>
            <person name="Kolisko M."/>
            <person name="Husnik F."/>
            <person name="Keeling P."/>
            <person name="Hampl V."/>
        </authorList>
    </citation>
    <scope>NUCLEOTIDE SEQUENCE [LARGE SCALE GENOMIC DNA]</scope>
    <source>
        <strain evidence="2">ST1C</strain>
    </source>
</reference>
<dbReference type="AlphaFoldDB" id="A0A5J4VQA5"/>
<evidence type="ECO:0000256" key="1">
    <source>
        <dbReference type="SAM" id="MobiDB-lite"/>
    </source>
</evidence>
<dbReference type="EMBL" id="SNRW01005639">
    <property type="protein sequence ID" value="KAA6384675.1"/>
    <property type="molecule type" value="Genomic_DNA"/>
</dbReference>
<comment type="caution">
    <text evidence="2">The sequence shown here is derived from an EMBL/GenBank/DDBJ whole genome shotgun (WGS) entry which is preliminary data.</text>
</comment>
<evidence type="ECO:0000313" key="2">
    <source>
        <dbReference type="EMBL" id="KAA6384675.1"/>
    </source>
</evidence>